<protein>
    <submittedName>
        <fullName evidence="1">Uncharacterized protein</fullName>
    </submittedName>
</protein>
<proteinExistence type="predicted"/>
<evidence type="ECO:0000313" key="2">
    <source>
        <dbReference type="Proteomes" id="UP000298111"/>
    </source>
</evidence>
<comment type="caution">
    <text evidence="1">The sequence shown here is derived from an EMBL/GenBank/DDBJ whole genome shotgun (WGS) entry which is preliminary data.</text>
</comment>
<dbReference type="RefSeq" id="WP_135567243.1">
    <property type="nucleotide sequence ID" value="NZ_CP103060.1"/>
</dbReference>
<organism evidence="1 2">
    <name type="scientific">Streptomyces albus</name>
    <dbReference type="NCBI Taxonomy" id="1888"/>
    <lineage>
        <taxon>Bacteria</taxon>
        <taxon>Bacillati</taxon>
        <taxon>Actinomycetota</taxon>
        <taxon>Actinomycetes</taxon>
        <taxon>Kitasatosporales</taxon>
        <taxon>Streptomycetaceae</taxon>
        <taxon>Streptomyces</taxon>
    </lineage>
</organism>
<accession>A0A8H1LBT4</accession>
<name>A0A8H1LBT4_9ACTN</name>
<gene>
    <name evidence="1" type="ORF">D8771_20070</name>
</gene>
<evidence type="ECO:0000313" key="1">
    <source>
        <dbReference type="EMBL" id="TGG81680.1"/>
    </source>
</evidence>
<dbReference type="GeneID" id="75182338"/>
<dbReference type="AlphaFoldDB" id="A0A8H1LBT4"/>
<dbReference type="Proteomes" id="UP000298111">
    <property type="component" value="Unassembled WGS sequence"/>
</dbReference>
<sequence length="59" mass="6736">MSADLYAAVNCDGPDCFNAIHYPDARTATDVRRRSRQDGWHRRPGGRDLCPSCWKEGKR</sequence>
<dbReference type="EMBL" id="RCIY01000065">
    <property type="protein sequence ID" value="TGG81680.1"/>
    <property type="molecule type" value="Genomic_DNA"/>
</dbReference>
<reference evidence="1 2" key="1">
    <citation type="submission" date="2018-10" db="EMBL/GenBank/DDBJ databases">
        <title>Isolation of pseudouridimycin from Streptomyces albus DSM 40763.</title>
        <authorList>
            <person name="Rosenqvist P."/>
            <person name="Metsae-Ketelae M."/>
            <person name="Virta P."/>
        </authorList>
    </citation>
    <scope>NUCLEOTIDE SEQUENCE [LARGE SCALE GENOMIC DNA]</scope>
    <source>
        <strain evidence="1 2">DSM 40763</strain>
    </source>
</reference>